<feature type="compositionally biased region" description="Basic and acidic residues" evidence="1">
    <location>
        <begin position="252"/>
        <end position="261"/>
    </location>
</feature>
<sequence>MIRTRSRIPLAAVLVAVLSACTTQVAGSPVPVPNPTPVKPVPTAANLLGDLPSFDPCSLVEPADLAPHGTPAPAKPDSLDHCPFTVTTASNAKLDVTVGLLDRLDSEGEIQAQYKPYRDLRIAVEREDPTRCARRVVFTDLVTLTVAVDNFGADKTSARELCGIADHVVRLVADRVLDKEVGHRTFPARSLGRVDPCSSVSSATAAKVPGMTSPKVKPYPAAHQCRWSKDGSAQPPRLRVTYAVGVPTVPDGRTKTAEDVGGRPTTISKSSSSSLALCAAETAHIPVDGGEGLHELAFVTVNLPTGSQVEDACAAAKAIAAEVWSHLPK</sequence>
<reference evidence="3 4" key="1">
    <citation type="submission" date="2018-10" db="EMBL/GenBank/DDBJ databases">
        <title>Sequencing the genomes of 1000 actinobacteria strains.</title>
        <authorList>
            <person name="Klenk H.-P."/>
        </authorList>
    </citation>
    <scope>NUCLEOTIDE SEQUENCE [LARGE SCALE GENOMIC DNA]</scope>
    <source>
        <strain evidence="3 4">DSM 43800</strain>
    </source>
</reference>
<name>A0A495W0C1_9PSEU</name>
<evidence type="ECO:0000313" key="3">
    <source>
        <dbReference type="EMBL" id="RKT54824.1"/>
    </source>
</evidence>
<proteinExistence type="predicted"/>
<keyword evidence="2" id="KW-0732">Signal</keyword>
<feature type="region of interest" description="Disordered" evidence="1">
    <location>
        <begin position="249"/>
        <end position="270"/>
    </location>
</feature>
<dbReference type="RefSeq" id="WP_121006638.1">
    <property type="nucleotide sequence ID" value="NZ_RBXO01000001.1"/>
</dbReference>
<accession>A0A495W0C1</accession>
<evidence type="ECO:0000313" key="4">
    <source>
        <dbReference type="Proteomes" id="UP000282084"/>
    </source>
</evidence>
<feature type="chain" id="PRO_5039597348" evidence="2">
    <location>
        <begin position="27"/>
        <end position="329"/>
    </location>
</feature>
<dbReference type="PROSITE" id="PS51257">
    <property type="entry name" value="PROKAR_LIPOPROTEIN"/>
    <property type="match status" value="1"/>
</dbReference>
<organism evidence="3 4">
    <name type="scientific">Saccharothrix australiensis</name>
    <dbReference type="NCBI Taxonomy" id="2072"/>
    <lineage>
        <taxon>Bacteria</taxon>
        <taxon>Bacillati</taxon>
        <taxon>Actinomycetota</taxon>
        <taxon>Actinomycetes</taxon>
        <taxon>Pseudonocardiales</taxon>
        <taxon>Pseudonocardiaceae</taxon>
        <taxon>Saccharothrix</taxon>
    </lineage>
</organism>
<evidence type="ECO:0000256" key="1">
    <source>
        <dbReference type="SAM" id="MobiDB-lite"/>
    </source>
</evidence>
<comment type="caution">
    <text evidence="3">The sequence shown here is derived from an EMBL/GenBank/DDBJ whole genome shotgun (WGS) entry which is preliminary data.</text>
</comment>
<protein>
    <submittedName>
        <fullName evidence="3">Uncharacterized protein DUF3558</fullName>
    </submittedName>
</protein>
<dbReference type="OrthoDB" id="4445816at2"/>
<dbReference type="AlphaFoldDB" id="A0A495W0C1"/>
<evidence type="ECO:0000256" key="2">
    <source>
        <dbReference type="SAM" id="SignalP"/>
    </source>
</evidence>
<dbReference type="EMBL" id="RBXO01000001">
    <property type="protein sequence ID" value="RKT54824.1"/>
    <property type="molecule type" value="Genomic_DNA"/>
</dbReference>
<gene>
    <name evidence="3" type="ORF">C8E97_3473</name>
</gene>
<feature type="signal peptide" evidence="2">
    <location>
        <begin position="1"/>
        <end position="26"/>
    </location>
</feature>
<dbReference type="Proteomes" id="UP000282084">
    <property type="component" value="Unassembled WGS sequence"/>
</dbReference>
<keyword evidence="4" id="KW-1185">Reference proteome</keyword>